<name>A0ABU0YIB5_9PROT</name>
<reference evidence="6" key="1">
    <citation type="submission" date="2023-08" db="EMBL/GenBank/DDBJ databases">
        <title>Rhodospirillaceae gen. nov., a novel taxon isolated from the Yangtze River Yuezi River estuary sludge.</title>
        <authorList>
            <person name="Ruan L."/>
        </authorList>
    </citation>
    <scope>NUCLEOTIDE SEQUENCE [LARGE SCALE GENOMIC DNA]</scope>
    <source>
        <strain evidence="6">R-7</strain>
    </source>
</reference>
<keyword evidence="5" id="KW-0808">Transferase</keyword>
<accession>A0ABU0YIB5</accession>
<dbReference type="Gene3D" id="3.40.640.10">
    <property type="entry name" value="Type I PLP-dependent aspartate aminotransferase-like (Major domain)"/>
    <property type="match status" value="1"/>
</dbReference>
<dbReference type="PIRSF" id="PIRSF000521">
    <property type="entry name" value="Transaminase_4ab_Lys_Orn"/>
    <property type="match status" value="1"/>
</dbReference>
<organism evidence="5 6">
    <name type="scientific">Dongia sedimenti</name>
    <dbReference type="NCBI Taxonomy" id="3064282"/>
    <lineage>
        <taxon>Bacteria</taxon>
        <taxon>Pseudomonadati</taxon>
        <taxon>Pseudomonadota</taxon>
        <taxon>Alphaproteobacteria</taxon>
        <taxon>Rhodospirillales</taxon>
        <taxon>Dongiaceae</taxon>
        <taxon>Dongia</taxon>
    </lineage>
</organism>
<dbReference type="InterPro" id="IPR049704">
    <property type="entry name" value="Aminotrans_3_PPA_site"/>
</dbReference>
<comment type="similarity">
    <text evidence="2 4">Belongs to the class-III pyridoxal-phosphate-dependent aminotransferase family.</text>
</comment>
<proteinExistence type="inferred from homology"/>
<evidence type="ECO:0000313" key="5">
    <source>
        <dbReference type="EMBL" id="MDQ7246403.1"/>
    </source>
</evidence>
<dbReference type="NCBIfam" id="NF005685">
    <property type="entry name" value="PRK07483.1"/>
    <property type="match status" value="1"/>
</dbReference>
<comment type="caution">
    <text evidence="5">The sequence shown here is derived from an EMBL/GenBank/DDBJ whole genome shotgun (WGS) entry which is preliminary data.</text>
</comment>
<gene>
    <name evidence="5" type="ORF">Q8A70_01935</name>
</gene>
<evidence type="ECO:0000313" key="6">
    <source>
        <dbReference type="Proteomes" id="UP001230156"/>
    </source>
</evidence>
<evidence type="ECO:0000256" key="3">
    <source>
        <dbReference type="ARBA" id="ARBA00022898"/>
    </source>
</evidence>
<evidence type="ECO:0000256" key="2">
    <source>
        <dbReference type="ARBA" id="ARBA00008954"/>
    </source>
</evidence>
<dbReference type="Gene3D" id="3.90.1150.10">
    <property type="entry name" value="Aspartate Aminotransferase, domain 1"/>
    <property type="match status" value="1"/>
</dbReference>
<dbReference type="InterPro" id="IPR005814">
    <property type="entry name" value="Aminotrans_3"/>
</dbReference>
<dbReference type="Pfam" id="PF00202">
    <property type="entry name" value="Aminotran_3"/>
    <property type="match status" value="1"/>
</dbReference>
<keyword evidence="3 4" id="KW-0663">Pyridoxal phosphate</keyword>
<sequence length="440" mass="47135">MSHVLHRDLKRSLPVAVKGEGAYVIDSTGKRYLDASGGPAVSCLGHSHPKVIAAIARQASELAYGYTLFFTSPAMEKLADRLVEQAPDGLDSAFFVAGGAEAVESAIKLARQYHMERGEATRRLFIARRRSYHGNTLATLALGEDVNRRAPYEALLAPVEHIAPCYEYRDRRADETAEQYGMRIADELDAAIRKLGAENVAAFIAEPVTGASLGAAPPVPGYLKRLREICDRHGVLLIFDEVMCGMGRTGHMYACAEDGVTPDILTMAKGLGGGYAPIGGLLAHRRIRDAIAAGSGVLKHGTTYSGHTLSCAAALAVQDAIAEEGLLENVRKMGGLLRERLNECFGQHPQVGDIRGRGMFLGLELVADRETKAPLDPARKTWLRVREAAMERGLICYPGGGCIDGKQGDHIILAPPYNLTEAQVGEIVEKLGAALAATAA</sequence>
<dbReference type="InterPro" id="IPR015422">
    <property type="entry name" value="PyrdxlP-dep_Trfase_small"/>
</dbReference>
<dbReference type="Proteomes" id="UP001230156">
    <property type="component" value="Unassembled WGS sequence"/>
</dbReference>
<dbReference type="PROSITE" id="PS00600">
    <property type="entry name" value="AA_TRANSFER_CLASS_3"/>
    <property type="match status" value="1"/>
</dbReference>
<dbReference type="SUPFAM" id="SSF53383">
    <property type="entry name" value="PLP-dependent transferases"/>
    <property type="match status" value="1"/>
</dbReference>
<keyword evidence="5" id="KW-0032">Aminotransferase</keyword>
<dbReference type="EMBL" id="JAUYVI010000001">
    <property type="protein sequence ID" value="MDQ7246403.1"/>
    <property type="molecule type" value="Genomic_DNA"/>
</dbReference>
<dbReference type="InterPro" id="IPR015424">
    <property type="entry name" value="PyrdxlP-dep_Trfase"/>
</dbReference>
<dbReference type="GO" id="GO:0008483">
    <property type="term" value="F:transaminase activity"/>
    <property type="evidence" value="ECO:0007669"/>
    <property type="project" value="UniProtKB-KW"/>
</dbReference>
<evidence type="ECO:0000256" key="4">
    <source>
        <dbReference type="RuleBase" id="RU003560"/>
    </source>
</evidence>
<keyword evidence="6" id="KW-1185">Reference proteome</keyword>
<dbReference type="CDD" id="cd00610">
    <property type="entry name" value="OAT_like"/>
    <property type="match status" value="1"/>
</dbReference>
<dbReference type="InterPro" id="IPR015421">
    <property type="entry name" value="PyrdxlP-dep_Trfase_major"/>
</dbReference>
<dbReference type="PANTHER" id="PTHR43094:SF1">
    <property type="entry name" value="AMINOTRANSFERASE CLASS-III"/>
    <property type="match status" value="1"/>
</dbReference>
<comment type="cofactor">
    <cofactor evidence="1">
        <name>pyridoxal 5'-phosphate</name>
        <dbReference type="ChEBI" id="CHEBI:597326"/>
    </cofactor>
</comment>
<protein>
    <submittedName>
        <fullName evidence="5">Aspartate aminotransferase family protein</fullName>
    </submittedName>
</protein>
<evidence type="ECO:0000256" key="1">
    <source>
        <dbReference type="ARBA" id="ARBA00001933"/>
    </source>
</evidence>
<dbReference type="PANTHER" id="PTHR43094">
    <property type="entry name" value="AMINOTRANSFERASE"/>
    <property type="match status" value="1"/>
</dbReference>
<dbReference type="RefSeq" id="WP_379953788.1">
    <property type="nucleotide sequence ID" value="NZ_JAUYVI010000001.1"/>
</dbReference>